<reference evidence="2" key="1">
    <citation type="journal article" date="2023" name="Int. J. Syst. Evol. Microbiol.">
        <title>Mesoterricola silvestris gen. nov., sp. nov., Mesoterricola sediminis sp. nov., Geothrix oryzae sp. nov., Geothrix edaphica sp. nov., Geothrix rubra sp. nov., and Geothrix limicola sp. nov., six novel members of Acidobacteriota isolated from soils.</title>
        <authorList>
            <person name="Itoh H."/>
            <person name="Sugisawa Y."/>
            <person name="Mise K."/>
            <person name="Xu Z."/>
            <person name="Kuniyasu M."/>
            <person name="Ushijima N."/>
            <person name="Kawano K."/>
            <person name="Kobayashi E."/>
            <person name="Shiratori Y."/>
            <person name="Masuda Y."/>
            <person name="Senoo K."/>
        </authorList>
    </citation>
    <scope>NUCLEOTIDE SEQUENCE</scope>
    <source>
        <strain evidence="2">W786</strain>
    </source>
</reference>
<evidence type="ECO:0008006" key="4">
    <source>
        <dbReference type="Google" id="ProtNLM"/>
    </source>
</evidence>
<evidence type="ECO:0000256" key="1">
    <source>
        <dbReference type="SAM" id="SignalP"/>
    </source>
</evidence>
<keyword evidence="3" id="KW-1185">Reference proteome</keyword>
<feature type="signal peptide" evidence="1">
    <location>
        <begin position="1"/>
        <end position="18"/>
    </location>
</feature>
<gene>
    <name evidence="2" type="ORF">METESE_14000</name>
</gene>
<dbReference type="Proteomes" id="UP001228113">
    <property type="component" value="Chromosome"/>
</dbReference>
<feature type="chain" id="PRO_5041447978" description="Lipocalin-like domain-containing protein" evidence="1">
    <location>
        <begin position="19"/>
        <end position="167"/>
    </location>
</feature>
<protein>
    <recommendedName>
        <fullName evidence="4">Lipocalin-like domain-containing protein</fullName>
    </recommendedName>
</protein>
<keyword evidence="1" id="KW-0732">Signal</keyword>
<sequence>MTLRSCCLLCMLALPALAQVEGTWDLVQAPDLEAQVAAATKGLRPAEADRARRRLQVVRAAPRRITLRHAGGRFHAEAEGEPALDVPDTGRAVPWTGPDGGTYLAAVRREGKALVQTLMGEDGMRAWTYRLEGLVLRVRVESKGLLLRRPLVYTLVYRRAPAEGGRR</sequence>
<accession>A0AA48GYM4</accession>
<dbReference type="AlphaFoldDB" id="A0AA48GYM4"/>
<dbReference type="KEGG" id="msea:METESE_14000"/>
<evidence type="ECO:0000313" key="2">
    <source>
        <dbReference type="EMBL" id="BDU76442.1"/>
    </source>
</evidence>
<dbReference type="EMBL" id="AP027081">
    <property type="protein sequence ID" value="BDU76442.1"/>
    <property type="molecule type" value="Genomic_DNA"/>
</dbReference>
<name>A0AA48GYM4_9BACT</name>
<evidence type="ECO:0000313" key="3">
    <source>
        <dbReference type="Proteomes" id="UP001228113"/>
    </source>
</evidence>
<organism evidence="2 3">
    <name type="scientific">Mesoterricola sediminis</name>
    <dbReference type="NCBI Taxonomy" id="2927980"/>
    <lineage>
        <taxon>Bacteria</taxon>
        <taxon>Pseudomonadati</taxon>
        <taxon>Acidobacteriota</taxon>
        <taxon>Holophagae</taxon>
        <taxon>Holophagales</taxon>
        <taxon>Holophagaceae</taxon>
        <taxon>Mesoterricola</taxon>
    </lineage>
</organism>
<proteinExistence type="predicted"/>
<dbReference type="RefSeq" id="WP_316411416.1">
    <property type="nucleotide sequence ID" value="NZ_AP027081.1"/>
</dbReference>